<dbReference type="Proteomes" id="UP000233398">
    <property type="component" value="Unassembled WGS sequence"/>
</dbReference>
<comment type="caution">
    <text evidence="1">The sequence shown here is derived from an EMBL/GenBank/DDBJ whole genome shotgun (WGS) entry which is preliminary data.</text>
</comment>
<dbReference type="AlphaFoldDB" id="A0A2N0VKR4"/>
<dbReference type="OrthoDB" id="9808702at2"/>
<accession>A0A2N0VKR4</accession>
<dbReference type="EMBL" id="PISP01000001">
    <property type="protein sequence ID" value="PKD44751.1"/>
    <property type="molecule type" value="Genomic_DNA"/>
</dbReference>
<keyword evidence="2" id="KW-1185">Reference proteome</keyword>
<proteinExistence type="predicted"/>
<evidence type="ECO:0000313" key="1">
    <source>
        <dbReference type="EMBL" id="PKD44751.1"/>
    </source>
</evidence>
<dbReference type="RefSeq" id="WP_101072039.1">
    <property type="nucleotide sequence ID" value="NZ_PISP01000001.1"/>
</dbReference>
<organism evidence="1 2">
    <name type="scientific">Rhodohalobacter barkolensis</name>
    <dbReference type="NCBI Taxonomy" id="2053187"/>
    <lineage>
        <taxon>Bacteria</taxon>
        <taxon>Pseudomonadati</taxon>
        <taxon>Balneolota</taxon>
        <taxon>Balneolia</taxon>
        <taxon>Balneolales</taxon>
        <taxon>Balneolaceae</taxon>
        <taxon>Rhodohalobacter</taxon>
    </lineage>
</organism>
<dbReference type="InterPro" id="IPR036567">
    <property type="entry name" value="RHF-like"/>
</dbReference>
<evidence type="ECO:0000313" key="2">
    <source>
        <dbReference type="Proteomes" id="UP000233398"/>
    </source>
</evidence>
<dbReference type="Gene3D" id="3.30.160.100">
    <property type="entry name" value="Ribosome hibernation promotion factor-like"/>
    <property type="match status" value="1"/>
</dbReference>
<gene>
    <name evidence="1" type="primary">raiA</name>
    <name evidence="1" type="ORF">CWD77_04605</name>
</gene>
<name>A0A2N0VKR4_9BACT</name>
<reference evidence="1 2" key="1">
    <citation type="submission" date="2017-11" db="EMBL/GenBank/DDBJ databases">
        <title>Rhodohalobacter 15182 sp. nov., isolated from a salt lake.</title>
        <authorList>
            <person name="Han S."/>
        </authorList>
    </citation>
    <scope>NUCLEOTIDE SEQUENCE [LARGE SCALE GENOMIC DNA]</scope>
    <source>
        <strain evidence="1 2">15182</strain>
    </source>
</reference>
<sequence length="99" mass="11362">MKTTFTARHFECSQDLKEFSLSSVEKLEQFFDKIIVCDIVLQPGQDDDNPAIAELNVKVPKTLINVKEEAPSYEQAIGTAVDTAVRQLRKYKSKHFEHY</sequence>
<dbReference type="InterPro" id="IPR003489">
    <property type="entry name" value="RHF/RaiA"/>
</dbReference>
<dbReference type="SUPFAM" id="SSF69754">
    <property type="entry name" value="Ribosome binding protein Y (YfiA homologue)"/>
    <property type="match status" value="1"/>
</dbReference>
<dbReference type="NCBIfam" id="TIGR00741">
    <property type="entry name" value="yfiA"/>
    <property type="match status" value="1"/>
</dbReference>
<protein>
    <submittedName>
        <fullName evidence="1">Ribosomal subunit interface protein</fullName>
    </submittedName>
</protein>
<dbReference type="Pfam" id="PF02482">
    <property type="entry name" value="Ribosomal_S30AE"/>
    <property type="match status" value="1"/>
</dbReference>
<dbReference type="CDD" id="cd00552">
    <property type="entry name" value="RaiA"/>
    <property type="match status" value="1"/>
</dbReference>